<keyword evidence="2" id="KW-0408">Iron</keyword>
<dbReference type="Proteomes" id="UP001153461">
    <property type="component" value="Unassembled WGS sequence"/>
</dbReference>
<dbReference type="EMBL" id="CAJVNV010000026">
    <property type="protein sequence ID" value="CAG7969202.1"/>
    <property type="molecule type" value="Genomic_DNA"/>
</dbReference>
<dbReference type="SUPFAM" id="SSF53732">
    <property type="entry name" value="Aconitase iron-sulfur domain"/>
    <property type="match status" value="1"/>
</dbReference>
<sequence length="831" mass="91495">MTEGNPSTLNRLVQILAQTRGIHMDVPNETSHATQDTLQILEYISAILRTDHTKQREADVLTDVLGICHQPAMLGGLGISKHDSLTVQQQSEILFLVDAWLESLNSADREKSIPCRLIQRPEGRRGMTISEKIFAMHDLNHKGFVAPGDIIRVHVDWILASEVSWAGMETTYNDLGKPGIFRNDRFWLCGDHIVDPRVNDLPQVQALISGSERAKKTFKMTEYQGMNYTILHTEFYRERAQPGMLVVGSDSHTCSSGGVGCLAIGLGAADVALPLVTGETWFQVPETINIRLVGAPKPGIGGKDVILYILQVLKRNTIASDRIVEFTGPALRHLSPDTRFAVSNMTTELGGITGIFMPDDTTHEFINRRKLARHKSHTTNFRPDADAEYAAVHEIDLTHVGSFIARYPNPDDVVSVTEEEGMEFNGCFIGACTTTEEDLILGALVMEQAMKRGSKPTAKGKRKVVPGSMPILYRLSELGLCDIYEDAGFEIGIPGCSYCVGMSADQAAPGEVWISSQNRNFENRMGKGSIGHLASAATVAASSFEMKLVDPSDLLAAIDLSRWQKLTTPSMHSDAPSPKSDVIYVEPCGCDYHRASSQTQKQIEQSRLDKDGRKQTKAVQGRVQILGDFVNTDAVRVYFPYVREVPELMVVFKLAPAEFLIGMKNNMDAGMRCLVHTHPKFRERAQQGFNIVVGGKGFGCGSSREQAVMALLGKSRCGVQCVIAKSFAFIFQRNMPSLGLLGITMEDESFFQFADDGVSISIDLNSRIIDVAGKTFGFKLSEMESEIFQFGGIASAFGVFGNKLLEAITPSKLPPGYKQDKAEQPDKRLQW</sequence>
<evidence type="ECO:0000256" key="1">
    <source>
        <dbReference type="ARBA" id="ARBA00022723"/>
    </source>
</evidence>
<dbReference type="GO" id="GO:0170034">
    <property type="term" value="P:L-amino acid biosynthetic process"/>
    <property type="evidence" value="ECO:0007669"/>
    <property type="project" value="UniProtKB-ARBA"/>
</dbReference>
<reference evidence="7" key="1">
    <citation type="submission" date="2021-07" db="EMBL/GenBank/DDBJ databases">
        <authorList>
            <person name="Branca A.L. A."/>
        </authorList>
    </citation>
    <scope>NUCLEOTIDE SEQUENCE</scope>
</reference>
<dbReference type="Pfam" id="PF00694">
    <property type="entry name" value="Aconitase_C"/>
    <property type="match status" value="1"/>
</dbReference>
<feature type="domain" description="Aconitase A/isopropylmalate dehydratase small subunit swivel" evidence="6">
    <location>
        <begin position="686"/>
        <end position="747"/>
    </location>
</feature>
<dbReference type="GO" id="GO:0016829">
    <property type="term" value="F:lyase activity"/>
    <property type="evidence" value="ECO:0007669"/>
    <property type="project" value="UniProtKB-KW"/>
</dbReference>
<dbReference type="SUPFAM" id="SSF52016">
    <property type="entry name" value="LeuD/IlvD-like"/>
    <property type="match status" value="1"/>
</dbReference>
<dbReference type="Pfam" id="PF00330">
    <property type="entry name" value="Aconitase"/>
    <property type="match status" value="1"/>
</dbReference>
<dbReference type="InterPro" id="IPR015931">
    <property type="entry name" value="Acnase/IPM_dHydase_lsu_aba_1/3"/>
</dbReference>
<name>A0A9W4HCR8_PENNA</name>
<evidence type="ECO:0000256" key="2">
    <source>
        <dbReference type="ARBA" id="ARBA00023004"/>
    </source>
</evidence>
<dbReference type="Gene3D" id="3.30.499.10">
    <property type="entry name" value="Aconitase, domain 3"/>
    <property type="match status" value="2"/>
</dbReference>
<dbReference type="OrthoDB" id="1721239at2759"/>
<evidence type="ECO:0000259" key="6">
    <source>
        <dbReference type="Pfam" id="PF00694"/>
    </source>
</evidence>
<dbReference type="InterPro" id="IPR036008">
    <property type="entry name" value="Aconitase_4Fe-4S_dom"/>
</dbReference>
<evidence type="ECO:0000313" key="8">
    <source>
        <dbReference type="Proteomes" id="UP001153461"/>
    </source>
</evidence>
<dbReference type="GO" id="GO:0051536">
    <property type="term" value="F:iron-sulfur cluster binding"/>
    <property type="evidence" value="ECO:0007669"/>
    <property type="project" value="UniProtKB-KW"/>
</dbReference>
<dbReference type="Gene3D" id="3.20.19.10">
    <property type="entry name" value="Aconitase, domain 4"/>
    <property type="match status" value="1"/>
</dbReference>
<accession>A0A9W4HCR8</accession>
<evidence type="ECO:0000259" key="5">
    <source>
        <dbReference type="Pfam" id="PF00330"/>
    </source>
</evidence>
<proteinExistence type="predicted"/>
<dbReference type="InterPro" id="IPR000573">
    <property type="entry name" value="AconitaseA/IPMdHydase_ssu_swvl"/>
</dbReference>
<dbReference type="InterPro" id="IPR015928">
    <property type="entry name" value="Aconitase/3IPM_dehydase_swvl"/>
</dbReference>
<keyword evidence="3" id="KW-0411">Iron-sulfur</keyword>
<dbReference type="PANTHER" id="PTHR43822">
    <property type="entry name" value="HOMOACONITASE, MITOCHONDRIAL-RELATED"/>
    <property type="match status" value="1"/>
</dbReference>
<keyword evidence="1" id="KW-0479">Metal-binding</keyword>
<evidence type="ECO:0000256" key="4">
    <source>
        <dbReference type="ARBA" id="ARBA00023239"/>
    </source>
</evidence>
<protein>
    <recommendedName>
        <fullName evidence="9">Aconitase/3-isopropylmalate dehydratase large subunit alpha/beta/alpha domain-containing protein</fullName>
    </recommendedName>
</protein>
<dbReference type="PRINTS" id="PR00415">
    <property type="entry name" value="ACONITASE"/>
</dbReference>
<dbReference type="GO" id="GO:0170038">
    <property type="term" value="P:proteinogenic amino acid biosynthetic process"/>
    <property type="evidence" value="ECO:0007669"/>
    <property type="project" value="UniProtKB-ARBA"/>
</dbReference>
<feature type="domain" description="Aconitase/3-isopropylmalate dehydratase large subunit alpha/beta/alpha" evidence="5">
    <location>
        <begin position="213"/>
        <end position="544"/>
    </location>
</feature>
<dbReference type="AlphaFoldDB" id="A0A9W4HCR8"/>
<evidence type="ECO:0008006" key="9">
    <source>
        <dbReference type="Google" id="ProtNLM"/>
    </source>
</evidence>
<dbReference type="InterPro" id="IPR050067">
    <property type="entry name" value="IPM_dehydratase_rel_enz"/>
</dbReference>
<organism evidence="7 8">
    <name type="scientific">Penicillium nalgiovense</name>
    <dbReference type="NCBI Taxonomy" id="60175"/>
    <lineage>
        <taxon>Eukaryota</taxon>
        <taxon>Fungi</taxon>
        <taxon>Dikarya</taxon>
        <taxon>Ascomycota</taxon>
        <taxon>Pezizomycotina</taxon>
        <taxon>Eurotiomycetes</taxon>
        <taxon>Eurotiomycetidae</taxon>
        <taxon>Eurotiales</taxon>
        <taxon>Aspergillaceae</taxon>
        <taxon>Penicillium</taxon>
    </lineage>
</organism>
<dbReference type="InterPro" id="IPR001030">
    <property type="entry name" value="Acoase/IPM_deHydtase_lsu_aba"/>
</dbReference>
<evidence type="ECO:0000313" key="7">
    <source>
        <dbReference type="EMBL" id="CAG7969202.1"/>
    </source>
</evidence>
<gene>
    <name evidence="7" type="ORF">PNAL_LOCUS999</name>
</gene>
<evidence type="ECO:0000256" key="3">
    <source>
        <dbReference type="ARBA" id="ARBA00023014"/>
    </source>
</evidence>
<dbReference type="PANTHER" id="PTHR43822:SF2">
    <property type="entry name" value="HOMOACONITASE, MITOCHONDRIAL"/>
    <property type="match status" value="1"/>
</dbReference>
<comment type="caution">
    <text evidence="7">The sequence shown here is derived from an EMBL/GenBank/DDBJ whole genome shotgun (WGS) entry which is preliminary data.</text>
</comment>
<keyword evidence="4" id="KW-0456">Lyase</keyword>
<dbReference type="GO" id="GO:0046872">
    <property type="term" value="F:metal ion binding"/>
    <property type="evidence" value="ECO:0007669"/>
    <property type="project" value="UniProtKB-KW"/>
</dbReference>